<feature type="region of interest" description="Disordered" evidence="1">
    <location>
        <begin position="60"/>
        <end position="100"/>
    </location>
</feature>
<evidence type="ECO:0000313" key="3">
    <source>
        <dbReference type="Ensembl" id="ENSCGRP00001022270.1"/>
    </source>
</evidence>
<dbReference type="Proteomes" id="UP000694386">
    <property type="component" value="Unplaced"/>
</dbReference>
<evidence type="ECO:0000256" key="2">
    <source>
        <dbReference type="SAM" id="SignalP"/>
    </source>
</evidence>
<feature type="chain" id="PRO_5034372425" description="Secreted protein" evidence="2">
    <location>
        <begin position="16"/>
        <end position="150"/>
    </location>
</feature>
<dbReference type="Ensembl" id="ENSCGRT00001026515.1">
    <property type="protein sequence ID" value="ENSCGRP00001022270.1"/>
    <property type="gene ID" value="ENSCGRG00001020860.1"/>
</dbReference>
<accession>A0A8C2QM16</accession>
<name>A0A8C2QM16_CRIGR</name>
<reference evidence="3" key="1">
    <citation type="submission" date="2025-08" db="UniProtKB">
        <authorList>
            <consortium name="Ensembl"/>
        </authorList>
    </citation>
    <scope>IDENTIFICATION</scope>
</reference>
<organism evidence="3 4">
    <name type="scientific">Cricetulus griseus</name>
    <name type="common">Chinese hamster</name>
    <name type="synonym">Cricetulus barabensis griseus</name>
    <dbReference type="NCBI Taxonomy" id="10029"/>
    <lineage>
        <taxon>Eukaryota</taxon>
        <taxon>Metazoa</taxon>
        <taxon>Chordata</taxon>
        <taxon>Craniata</taxon>
        <taxon>Vertebrata</taxon>
        <taxon>Euteleostomi</taxon>
        <taxon>Mammalia</taxon>
        <taxon>Eutheria</taxon>
        <taxon>Euarchontoglires</taxon>
        <taxon>Glires</taxon>
        <taxon>Rodentia</taxon>
        <taxon>Myomorpha</taxon>
        <taxon>Muroidea</taxon>
        <taxon>Cricetidae</taxon>
        <taxon>Cricetinae</taxon>
        <taxon>Cricetulus</taxon>
    </lineage>
</organism>
<reference evidence="3" key="2">
    <citation type="submission" date="2025-09" db="UniProtKB">
        <authorList>
            <consortium name="Ensembl"/>
        </authorList>
    </citation>
    <scope>IDENTIFICATION</scope>
</reference>
<sequence length="150" mass="15967">MFVLPFFVLAWGLTGDLHHAFLGLDRELLRSEVVDVQGHAPAIGRLPDLRDSAAQLPVERTVEGGRGQGRGQGHRRGSLGGRGGQWAHVAGPTSGAEPLRPLIRQAGHPEGLVEEAAVGRVPVPEWFPAGAPQQREGHAALGHVLGQMIR</sequence>
<dbReference type="AlphaFoldDB" id="A0A8C2QM16"/>
<keyword evidence="2" id="KW-0732">Signal</keyword>
<protein>
    <recommendedName>
        <fullName evidence="5">Secreted protein</fullName>
    </recommendedName>
</protein>
<proteinExistence type="predicted"/>
<feature type="signal peptide" evidence="2">
    <location>
        <begin position="1"/>
        <end position="15"/>
    </location>
</feature>
<evidence type="ECO:0008006" key="5">
    <source>
        <dbReference type="Google" id="ProtNLM"/>
    </source>
</evidence>
<evidence type="ECO:0000256" key="1">
    <source>
        <dbReference type="SAM" id="MobiDB-lite"/>
    </source>
</evidence>
<evidence type="ECO:0000313" key="4">
    <source>
        <dbReference type="Proteomes" id="UP000694386"/>
    </source>
</evidence>